<feature type="transmembrane region" description="Helical" evidence="4">
    <location>
        <begin position="205"/>
        <end position="225"/>
    </location>
</feature>
<dbReference type="InterPro" id="IPR018062">
    <property type="entry name" value="HTH_AraC-typ_CS"/>
</dbReference>
<dbReference type="PROSITE" id="PS01124">
    <property type="entry name" value="HTH_ARAC_FAMILY_2"/>
    <property type="match status" value="1"/>
</dbReference>
<keyword evidence="4" id="KW-0472">Membrane</keyword>
<keyword evidence="4" id="KW-0812">Transmembrane</keyword>
<keyword evidence="7" id="KW-1185">Reference proteome</keyword>
<organism evidence="6 7">
    <name type="scientific">Niastella soli</name>
    <dbReference type="NCBI Taxonomy" id="2821487"/>
    <lineage>
        <taxon>Bacteria</taxon>
        <taxon>Pseudomonadati</taxon>
        <taxon>Bacteroidota</taxon>
        <taxon>Chitinophagia</taxon>
        <taxon>Chitinophagales</taxon>
        <taxon>Chitinophagaceae</taxon>
        <taxon>Niastella</taxon>
    </lineage>
</organism>
<dbReference type="Proteomes" id="UP000677244">
    <property type="component" value="Unassembled WGS sequence"/>
</dbReference>
<protein>
    <submittedName>
        <fullName evidence="6">Helix-turn-helix transcriptional regulator</fullName>
    </submittedName>
</protein>
<evidence type="ECO:0000313" key="7">
    <source>
        <dbReference type="Proteomes" id="UP000677244"/>
    </source>
</evidence>
<dbReference type="Pfam" id="PF12833">
    <property type="entry name" value="HTH_18"/>
    <property type="match status" value="1"/>
</dbReference>
<accession>A0ABS3YYH8</accession>
<keyword evidence="4" id="KW-1133">Transmembrane helix</keyword>
<comment type="caution">
    <text evidence="6">The sequence shown here is derived from an EMBL/GenBank/DDBJ whole genome shotgun (WGS) entry which is preliminary data.</text>
</comment>
<keyword evidence="2" id="KW-0238">DNA-binding</keyword>
<evidence type="ECO:0000256" key="3">
    <source>
        <dbReference type="ARBA" id="ARBA00023163"/>
    </source>
</evidence>
<dbReference type="PANTHER" id="PTHR43280:SF29">
    <property type="entry name" value="ARAC-FAMILY TRANSCRIPTIONAL REGULATOR"/>
    <property type="match status" value="1"/>
</dbReference>
<feature type="domain" description="HTH araC/xylS-type" evidence="5">
    <location>
        <begin position="325"/>
        <end position="427"/>
    </location>
</feature>
<evidence type="ECO:0000256" key="1">
    <source>
        <dbReference type="ARBA" id="ARBA00023015"/>
    </source>
</evidence>
<gene>
    <name evidence="6" type="ORF">J7I42_21965</name>
</gene>
<dbReference type="SUPFAM" id="SSF46689">
    <property type="entry name" value="Homeodomain-like"/>
    <property type="match status" value="1"/>
</dbReference>
<dbReference type="InterPro" id="IPR018060">
    <property type="entry name" value="HTH_AraC"/>
</dbReference>
<feature type="transmembrane region" description="Helical" evidence="4">
    <location>
        <begin position="269"/>
        <end position="291"/>
    </location>
</feature>
<keyword evidence="1" id="KW-0805">Transcription regulation</keyword>
<proteinExistence type="predicted"/>
<name>A0ABS3YYH8_9BACT</name>
<feature type="transmembrane region" description="Helical" evidence="4">
    <location>
        <begin position="143"/>
        <end position="161"/>
    </location>
</feature>
<feature type="transmembrane region" description="Helical" evidence="4">
    <location>
        <begin position="110"/>
        <end position="131"/>
    </location>
</feature>
<reference evidence="6 7" key="1">
    <citation type="submission" date="2021-03" db="EMBL/GenBank/DDBJ databases">
        <title>Assistant Professor.</title>
        <authorList>
            <person name="Huq M.A."/>
        </authorList>
    </citation>
    <scope>NUCLEOTIDE SEQUENCE [LARGE SCALE GENOMIC DNA]</scope>
    <source>
        <strain evidence="6 7">MAH-29</strain>
    </source>
</reference>
<dbReference type="SMART" id="SM00342">
    <property type="entry name" value="HTH_ARAC"/>
    <property type="match status" value="1"/>
</dbReference>
<evidence type="ECO:0000259" key="5">
    <source>
        <dbReference type="PROSITE" id="PS01124"/>
    </source>
</evidence>
<evidence type="ECO:0000256" key="4">
    <source>
        <dbReference type="SAM" id="Phobius"/>
    </source>
</evidence>
<dbReference type="Gene3D" id="1.10.10.60">
    <property type="entry name" value="Homeodomain-like"/>
    <property type="match status" value="2"/>
</dbReference>
<dbReference type="InterPro" id="IPR009057">
    <property type="entry name" value="Homeodomain-like_sf"/>
</dbReference>
<sequence>MANLTGLSILGLFLPAAVCRLPSAVCRLPFSHCPLPIPYSSLNNYKCKRRLLSAKVGRSNKAGSIVTSKSLIWLIMNIGQQILFLVSALGAVNGIILSGYLFISKKGRSIPAFFLGLLLLAISLRVAKSVFLYFNPLLPKVCLQAGLSACFLIGPALYHFLKSSLNGVSRIPLSWKWHWGILMAILLIGGIDVPYKSFPHIWNNIIVYVIYGQWLIYLAISGSLLTPVIKNAFTRTYSLKTTEKFWLLVYGGNLFVFVVYLLALFRVIYGIYICGSLAFSFFLYLTIFFYLHSAQIENLLHPVQPPADKPEKKKIAATDAQIWSEKLEKALHDKELYKDPNLKLSDLAQTINISAHLLSQLLNDNLGKSFSTYINEYRINEACKLIKTNDLLTLEAIGYEVGFNSKSTFYTAFKKIKDTTPALFKESIAKTDYK</sequence>
<dbReference type="EMBL" id="JAGHKO010000005">
    <property type="protein sequence ID" value="MBO9202973.1"/>
    <property type="molecule type" value="Genomic_DNA"/>
</dbReference>
<feature type="transmembrane region" description="Helical" evidence="4">
    <location>
        <begin position="245"/>
        <end position="263"/>
    </location>
</feature>
<dbReference type="RefSeq" id="WP_209141030.1">
    <property type="nucleotide sequence ID" value="NZ_JAGHKO010000005.1"/>
</dbReference>
<dbReference type="PANTHER" id="PTHR43280">
    <property type="entry name" value="ARAC-FAMILY TRANSCRIPTIONAL REGULATOR"/>
    <property type="match status" value="1"/>
</dbReference>
<evidence type="ECO:0000313" key="6">
    <source>
        <dbReference type="EMBL" id="MBO9202973.1"/>
    </source>
</evidence>
<feature type="transmembrane region" description="Helical" evidence="4">
    <location>
        <begin position="82"/>
        <end position="103"/>
    </location>
</feature>
<feature type="transmembrane region" description="Helical" evidence="4">
    <location>
        <begin position="173"/>
        <end position="193"/>
    </location>
</feature>
<keyword evidence="3" id="KW-0804">Transcription</keyword>
<dbReference type="PROSITE" id="PS00041">
    <property type="entry name" value="HTH_ARAC_FAMILY_1"/>
    <property type="match status" value="1"/>
</dbReference>
<evidence type="ECO:0000256" key="2">
    <source>
        <dbReference type="ARBA" id="ARBA00023125"/>
    </source>
</evidence>